<feature type="domain" description="C2H2-type" evidence="13">
    <location>
        <begin position="301"/>
        <end position="328"/>
    </location>
</feature>
<dbReference type="PROSITE" id="PS00028">
    <property type="entry name" value="ZINC_FINGER_C2H2_1"/>
    <property type="match status" value="11"/>
</dbReference>
<evidence type="ECO:0000313" key="15">
    <source>
        <dbReference type="RefSeq" id="XP_036359267.1"/>
    </source>
</evidence>
<keyword evidence="4" id="KW-0677">Repeat</keyword>
<dbReference type="KEGG" id="osn:115212133"/>
<evidence type="ECO:0000259" key="13">
    <source>
        <dbReference type="PROSITE" id="PS50157"/>
    </source>
</evidence>
<evidence type="ECO:0000256" key="1">
    <source>
        <dbReference type="ARBA" id="ARBA00004123"/>
    </source>
</evidence>
<feature type="domain" description="C2H2-type" evidence="13">
    <location>
        <begin position="217"/>
        <end position="244"/>
    </location>
</feature>
<organism evidence="14 15">
    <name type="scientific">Octopus sinensis</name>
    <name type="common">East Asian common octopus</name>
    <dbReference type="NCBI Taxonomy" id="2607531"/>
    <lineage>
        <taxon>Eukaryota</taxon>
        <taxon>Metazoa</taxon>
        <taxon>Spiralia</taxon>
        <taxon>Lophotrochozoa</taxon>
        <taxon>Mollusca</taxon>
        <taxon>Cephalopoda</taxon>
        <taxon>Coleoidea</taxon>
        <taxon>Octopodiformes</taxon>
        <taxon>Octopoda</taxon>
        <taxon>Incirrata</taxon>
        <taxon>Octopodidae</taxon>
        <taxon>Octopus</taxon>
    </lineage>
</organism>
<evidence type="ECO:0000256" key="12">
    <source>
        <dbReference type="SAM" id="MobiDB-lite"/>
    </source>
</evidence>
<dbReference type="RefSeq" id="XP_036359267.1">
    <property type="nucleotide sequence ID" value="XM_036503374.1"/>
</dbReference>
<dbReference type="FunFam" id="3.30.160.60:FF:000446">
    <property type="entry name" value="Zinc finger protein"/>
    <property type="match status" value="2"/>
</dbReference>
<feature type="domain" description="C2H2-type" evidence="13">
    <location>
        <begin position="329"/>
        <end position="356"/>
    </location>
</feature>
<accession>A0A7E6EWZ1</accession>
<protein>
    <submittedName>
        <fullName evidence="15 16">Zinc finger protein 345 isoform X1</fullName>
    </submittedName>
</protein>
<evidence type="ECO:0000256" key="11">
    <source>
        <dbReference type="PROSITE-ProRule" id="PRU00042"/>
    </source>
</evidence>
<dbReference type="RefSeq" id="XP_036359268.1">
    <property type="nucleotide sequence ID" value="XM_036503375.1"/>
</dbReference>
<dbReference type="AlphaFoldDB" id="A0A7E6EWZ1"/>
<sequence>MAKHSSRKASKQRNTNVDYVLPPTRGESIHPSPPSALDTSMHQKTSASHSVPNMSSLSLGEATIQDKISSLPKNKLMIKVKEELECSECQKTFTQRKLLKEHMKTHVSEKSNECLICNKAFKSLGELTKHLKTHSKGNSSKKNSDFTQFLSTILSQGLNSFECPICLKGFSQASSLTTHLKVHTGEHNFQCHICKKTFMQSSHLAGHLKVHTGEKPYTCDYCKKQFAHSGNLTKHLRVHTGERPFKCDRCPKSFSQSNSLAVHLRIHTGEKPFKCNHCEKSFSRANYLAIHMTVHTGDKNFQCRLCNKLFAQSCHLTEHFKIHTGEKPFKCKYCQKDFAQSGNLTKHLRVHTGEKPYRCPQCSKAFSQSNSLTAHLRIHSGEKPYECKYCLKLFSRSGYLRAHLKIHVAEGLLPASALESSRSQQAAAISYDVPLLQQDYNQEPQQTLRSKQKMSRGRGKGRGRGRGSGRGRSRGRAVKSGSTRKQAKPLPADDIQDVEQVTHRQQQNNNGYTKRNVNVIYPATQSSSSVVKEEIMEMEGEGDQSPNRSVSSYDGSSCSVGQNSVDDASREGSVYSEASHGSYDDDQGNEDDGREMEVVSGEEEYEEEEEEDDGQVEGGDEEADQEDEEEEGNSASDISDNGSEEEADQRAPHIASVIRRGRKGSRFVEKRPTLSDYYRQAVDKQAVPKHQISQHGAVCMEPARSKMQAFGHPVDPNHSATRGPELLKPTPLNAPKKRGYRR</sequence>
<evidence type="ECO:0000256" key="9">
    <source>
        <dbReference type="ARBA" id="ARBA00023163"/>
    </source>
</evidence>
<keyword evidence="6" id="KW-0862">Zinc</keyword>
<feature type="region of interest" description="Disordered" evidence="12">
    <location>
        <begin position="708"/>
        <end position="742"/>
    </location>
</feature>
<dbReference type="GO" id="GO:0000978">
    <property type="term" value="F:RNA polymerase II cis-regulatory region sequence-specific DNA binding"/>
    <property type="evidence" value="ECO:0007669"/>
    <property type="project" value="TreeGrafter"/>
</dbReference>
<comment type="similarity">
    <text evidence="2">Belongs to the krueppel C2H2-type zinc-finger protein family.</text>
</comment>
<dbReference type="FunFam" id="3.30.160.60:FF:001480">
    <property type="entry name" value="Si:cabz01071911.3"/>
    <property type="match status" value="1"/>
</dbReference>
<evidence type="ECO:0000256" key="10">
    <source>
        <dbReference type="ARBA" id="ARBA00023242"/>
    </source>
</evidence>
<dbReference type="GO" id="GO:0008270">
    <property type="term" value="F:zinc ion binding"/>
    <property type="evidence" value="ECO:0007669"/>
    <property type="project" value="UniProtKB-KW"/>
</dbReference>
<feature type="compositionally biased region" description="Low complexity" evidence="12">
    <location>
        <begin position="549"/>
        <end position="561"/>
    </location>
</feature>
<evidence type="ECO:0000256" key="6">
    <source>
        <dbReference type="ARBA" id="ARBA00022833"/>
    </source>
</evidence>
<keyword evidence="9" id="KW-0804">Transcription</keyword>
<comment type="subcellular location">
    <subcellularLocation>
        <location evidence="1">Nucleus</location>
    </subcellularLocation>
</comment>
<feature type="compositionally biased region" description="Basic residues" evidence="12">
    <location>
        <begin position="1"/>
        <end position="11"/>
    </location>
</feature>
<dbReference type="SUPFAM" id="SSF57667">
    <property type="entry name" value="beta-beta-alpha zinc fingers"/>
    <property type="match status" value="6"/>
</dbReference>
<evidence type="ECO:0000256" key="2">
    <source>
        <dbReference type="ARBA" id="ARBA00006991"/>
    </source>
</evidence>
<dbReference type="InterPro" id="IPR013087">
    <property type="entry name" value="Znf_C2H2_type"/>
</dbReference>
<evidence type="ECO:0000256" key="5">
    <source>
        <dbReference type="ARBA" id="ARBA00022771"/>
    </source>
</evidence>
<evidence type="ECO:0000256" key="3">
    <source>
        <dbReference type="ARBA" id="ARBA00022723"/>
    </source>
</evidence>
<feature type="domain" description="C2H2-type" evidence="13">
    <location>
        <begin position="273"/>
        <end position="300"/>
    </location>
</feature>
<dbReference type="FunFam" id="3.30.160.60:FF:002343">
    <property type="entry name" value="Zinc finger protein 33A"/>
    <property type="match status" value="1"/>
</dbReference>
<dbReference type="PROSITE" id="PS50157">
    <property type="entry name" value="ZINC_FINGER_C2H2_2"/>
    <property type="match status" value="11"/>
</dbReference>
<feature type="compositionally biased region" description="Polar residues" evidence="12">
    <location>
        <begin position="503"/>
        <end position="516"/>
    </location>
</feature>
<keyword evidence="10" id="KW-0539">Nucleus</keyword>
<evidence type="ECO:0000256" key="8">
    <source>
        <dbReference type="ARBA" id="ARBA00023125"/>
    </source>
</evidence>
<feature type="domain" description="C2H2-type" evidence="13">
    <location>
        <begin position="84"/>
        <end position="111"/>
    </location>
</feature>
<feature type="region of interest" description="Disordered" evidence="12">
    <location>
        <begin position="1"/>
        <end position="54"/>
    </location>
</feature>
<name>A0A7E6EWZ1_9MOLL</name>
<dbReference type="FunFam" id="3.30.160.60:FF:000624">
    <property type="entry name" value="zinc finger protein 697"/>
    <property type="match status" value="1"/>
</dbReference>
<evidence type="ECO:0000313" key="14">
    <source>
        <dbReference type="Proteomes" id="UP000515154"/>
    </source>
</evidence>
<feature type="compositionally biased region" description="Basic residues" evidence="12">
    <location>
        <begin position="450"/>
        <end position="477"/>
    </location>
</feature>
<dbReference type="Pfam" id="PF13912">
    <property type="entry name" value="zf-C2H2_6"/>
    <property type="match status" value="1"/>
</dbReference>
<feature type="region of interest" description="Disordered" evidence="12">
    <location>
        <begin position="443"/>
        <end position="664"/>
    </location>
</feature>
<evidence type="ECO:0000313" key="16">
    <source>
        <dbReference type="RefSeq" id="XP_036359268.1"/>
    </source>
</evidence>
<feature type="domain" description="C2H2-type" evidence="13">
    <location>
        <begin position="161"/>
        <end position="188"/>
    </location>
</feature>
<feature type="domain" description="C2H2-type" evidence="13">
    <location>
        <begin position="385"/>
        <end position="412"/>
    </location>
</feature>
<dbReference type="SMART" id="SM00355">
    <property type="entry name" value="ZnF_C2H2"/>
    <property type="match status" value="11"/>
</dbReference>
<evidence type="ECO:0000256" key="4">
    <source>
        <dbReference type="ARBA" id="ARBA00022737"/>
    </source>
</evidence>
<keyword evidence="3" id="KW-0479">Metal-binding</keyword>
<dbReference type="InterPro" id="IPR036236">
    <property type="entry name" value="Znf_C2H2_sf"/>
</dbReference>
<keyword evidence="14" id="KW-1185">Reference proteome</keyword>
<dbReference type="Gene3D" id="3.30.160.60">
    <property type="entry name" value="Classic Zinc Finger"/>
    <property type="match status" value="11"/>
</dbReference>
<dbReference type="FunFam" id="3.30.160.60:FF:000045">
    <property type="entry name" value="ZFP69 zinc finger protein B"/>
    <property type="match status" value="1"/>
</dbReference>
<dbReference type="SMART" id="SM00614">
    <property type="entry name" value="ZnF_BED"/>
    <property type="match status" value="4"/>
</dbReference>
<keyword evidence="5 11" id="KW-0863">Zinc-finger</keyword>
<feature type="domain" description="C2H2-type" evidence="13">
    <location>
        <begin position="112"/>
        <end position="139"/>
    </location>
</feature>
<dbReference type="GO" id="GO:0005634">
    <property type="term" value="C:nucleus"/>
    <property type="evidence" value="ECO:0007669"/>
    <property type="project" value="UniProtKB-SubCell"/>
</dbReference>
<feature type="domain" description="C2H2-type" evidence="13">
    <location>
        <begin position="245"/>
        <end position="272"/>
    </location>
</feature>
<feature type="domain" description="C2H2-type" evidence="13">
    <location>
        <begin position="357"/>
        <end position="384"/>
    </location>
</feature>
<dbReference type="GO" id="GO:0000981">
    <property type="term" value="F:DNA-binding transcription factor activity, RNA polymerase II-specific"/>
    <property type="evidence" value="ECO:0007669"/>
    <property type="project" value="TreeGrafter"/>
</dbReference>
<feature type="domain" description="C2H2-type" evidence="13">
    <location>
        <begin position="189"/>
        <end position="216"/>
    </location>
</feature>
<dbReference type="FunFam" id="3.30.160.60:FF:000290">
    <property type="entry name" value="Zinc finger protein 697 isoform X1"/>
    <property type="match status" value="3"/>
</dbReference>
<evidence type="ECO:0000256" key="7">
    <source>
        <dbReference type="ARBA" id="ARBA00023015"/>
    </source>
</evidence>
<keyword evidence="7" id="KW-0805">Transcription regulation</keyword>
<feature type="compositionally biased region" description="Polar residues" evidence="12">
    <location>
        <begin position="37"/>
        <end position="54"/>
    </location>
</feature>
<dbReference type="PANTHER" id="PTHR23235:SF142">
    <property type="entry name" value="ZINC FINGER PROTEIN 384"/>
    <property type="match status" value="1"/>
</dbReference>
<reference evidence="15 16" key="1">
    <citation type="submission" date="2025-08" db="UniProtKB">
        <authorList>
            <consortium name="RefSeq"/>
        </authorList>
    </citation>
    <scope>IDENTIFICATION</scope>
</reference>
<dbReference type="Proteomes" id="UP000515154">
    <property type="component" value="Linkage group LG5"/>
</dbReference>
<dbReference type="PANTHER" id="PTHR23235">
    <property type="entry name" value="KRUEPPEL-LIKE TRANSCRIPTION FACTOR"/>
    <property type="match status" value="1"/>
</dbReference>
<dbReference type="FunFam" id="3.30.160.60:FF:001498">
    <property type="entry name" value="Zinc finger protein 404"/>
    <property type="match status" value="1"/>
</dbReference>
<proteinExistence type="inferred from homology"/>
<gene>
    <name evidence="15 16" type="primary">LOC115212133</name>
</gene>
<feature type="compositionally biased region" description="Acidic residues" evidence="12">
    <location>
        <begin position="584"/>
        <end position="632"/>
    </location>
</feature>
<keyword evidence="8" id="KW-0238">DNA-binding</keyword>
<dbReference type="Pfam" id="PF00096">
    <property type="entry name" value="zf-C2H2"/>
    <property type="match status" value="9"/>
</dbReference>